<dbReference type="HOGENOM" id="CLU_079777_4_1_1"/>
<proteinExistence type="predicted"/>
<dbReference type="InParanoid" id="B3SBB2"/>
<sequence>YENRLLNGNRFSNHCNLQTNWSCTISHNASSASAALNPFGIAFKKTTYTWTNALCQNDNDGDGLTNSIALGDPNCVWNKNRTPHRIVNITHLGI</sequence>
<organism evidence="2 3">
    <name type="scientific">Trichoplax adhaerens</name>
    <name type="common">Trichoplax reptans</name>
    <dbReference type="NCBI Taxonomy" id="10228"/>
    <lineage>
        <taxon>Eukaryota</taxon>
        <taxon>Metazoa</taxon>
        <taxon>Placozoa</taxon>
        <taxon>Uniplacotomia</taxon>
        <taxon>Trichoplacea</taxon>
        <taxon>Trichoplacidae</taxon>
        <taxon>Trichoplax</taxon>
    </lineage>
</organism>
<dbReference type="InterPro" id="IPR055313">
    <property type="entry name" value="Temptin-like"/>
</dbReference>
<dbReference type="PANTHER" id="PTHR34737">
    <property type="entry name" value="EF-HAND DOMAIN-CONTAINING PROTEIN"/>
    <property type="match status" value="1"/>
</dbReference>
<evidence type="ECO:0000313" key="2">
    <source>
        <dbReference type="EMBL" id="EDV19925.1"/>
    </source>
</evidence>
<evidence type="ECO:0000313" key="3">
    <source>
        <dbReference type="Proteomes" id="UP000009022"/>
    </source>
</evidence>
<dbReference type="OrthoDB" id="129121at2759"/>
<gene>
    <name evidence="2" type="ORF">TRIADDRAFT_32688</name>
</gene>
<dbReference type="PANTHER" id="PTHR34737:SF2">
    <property type="entry name" value="EF-HAND DOMAIN-CONTAINING PROTEIN"/>
    <property type="match status" value="1"/>
</dbReference>
<feature type="non-terminal residue" evidence="2">
    <location>
        <position position="1"/>
    </location>
</feature>
<dbReference type="Proteomes" id="UP000009022">
    <property type="component" value="Unassembled WGS sequence"/>
</dbReference>
<dbReference type="PhylomeDB" id="B3SBB2"/>
<dbReference type="RefSeq" id="XP_002117515.1">
    <property type="nucleotide sequence ID" value="XM_002117479.1"/>
</dbReference>
<evidence type="ECO:0000259" key="1">
    <source>
        <dbReference type="Pfam" id="PF24784"/>
    </source>
</evidence>
<dbReference type="Pfam" id="PF24784">
    <property type="entry name" value="Temptin_C"/>
    <property type="match status" value="1"/>
</dbReference>
<dbReference type="InterPro" id="IPR057626">
    <property type="entry name" value="S-S_Temptin"/>
</dbReference>
<protein>
    <recommendedName>
        <fullName evidence="1">Temptin Cys/Cys disulfide domain-containing protein</fullName>
    </recommendedName>
</protein>
<keyword evidence="3" id="KW-1185">Reference proteome</keyword>
<dbReference type="CTD" id="6758777"/>
<feature type="domain" description="Temptin Cys/Cys disulfide" evidence="1">
    <location>
        <begin position="1"/>
        <end position="93"/>
    </location>
</feature>
<dbReference type="EMBL" id="DS985264">
    <property type="protein sequence ID" value="EDV19925.1"/>
    <property type="molecule type" value="Genomic_DNA"/>
</dbReference>
<reference evidence="2 3" key="1">
    <citation type="journal article" date="2008" name="Nature">
        <title>The Trichoplax genome and the nature of placozoans.</title>
        <authorList>
            <person name="Srivastava M."/>
            <person name="Begovic E."/>
            <person name="Chapman J."/>
            <person name="Putnam N.H."/>
            <person name="Hellsten U."/>
            <person name="Kawashima T."/>
            <person name="Kuo A."/>
            <person name="Mitros T."/>
            <person name="Salamov A."/>
            <person name="Carpenter M.L."/>
            <person name="Signorovitch A.Y."/>
            <person name="Moreno M.A."/>
            <person name="Kamm K."/>
            <person name="Grimwood J."/>
            <person name="Schmutz J."/>
            <person name="Shapiro H."/>
            <person name="Grigoriev I.V."/>
            <person name="Buss L.W."/>
            <person name="Schierwater B."/>
            <person name="Dellaporta S.L."/>
            <person name="Rokhsar D.S."/>
        </authorList>
    </citation>
    <scope>NUCLEOTIDE SEQUENCE [LARGE SCALE GENOMIC DNA]</scope>
    <source>
        <strain evidence="2 3">Grell-BS-1999</strain>
    </source>
</reference>
<dbReference type="KEGG" id="tad:TRIADDRAFT_32688"/>
<accession>B3SBB2</accession>
<dbReference type="GeneID" id="6758777"/>
<name>B3SBB2_TRIAD</name>
<dbReference type="AlphaFoldDB" id="B3SBB2"/>